<evidence type="ECO:0000256" key="3">
    <source>
        <dbReference type="ARBA" id="ARBA00008212"/>
    </source>
</evidence>
<feature type="non-terminal residue" evidence="13">
    <location>
        <position position="1"/>
    </location>
</feature>
<evidence type="ECO:0000256" key="4">
    <source>
        <dbReference type="ARBA" id="ARBA00022679"/>
    </source>
</evidence>
<evidence type="ECO:0000256" key="7">
    <source>
        <dbReference type="ARBA" id="ARBA00022786"/>
    </source>
</evidence>
<dbReference type="CDD" id="cd16651">
    <property type="entry name" value="SPL-RING_NSE2"/>
    <property type="match status" value="1"/>
</dbReference>
<dbReference type="EMBL" id="GDJX01012766">
    <property type="protein sequence ID" value="JAT55170.1"/>
    <property type="molecule type" value="Transcribed_RNA"/>
</dbReference>
<comment type="pathway">
    <text evidence="2">Protein modification; protein sumoylation.</text>
</comment>
<evidence type="ECO:0000313" key="13">
    <source>
        <dbReference type="EMBL" id="JAT55170.1"/>
    </source>
</evidence>
<keyword evidence="9" id="KW-0539">Nucleus</keyword>
<gene>
    <name evidence="13" type="primary">MMS21_1</name>
    <name evidence="13" type="ORF">g.13592</name>
</gene>
<name>A0A1D1YKL5_9ARAE</name>
<reference evidence="13" key="1">
    <citation type="submission" date="2015-07" db="EMBL/GenBank/DDBJ databases">
        <title>Transcriptome Assembly of Anthurium amnicola.</title>
        <authorList>
            <person name="Suzuki J."/>
        </authorList>
    </citation>
    <scope>NUCLEOTIDE SEQUENCE</scope>
</reference>
<feature type="domain" description="SP-RING-type" evidence="12">
    <location>
        <begin position="156"/>
        <end position="244"/>
    </location>
</feature>
<feature type="compositionally biased region" description="Low complexity" evidence="11">
    <location>
        <begin position="7"/>
        <end position="23"/>
    </location>
</feature>
<evidence type="ECO:0000256" key="1">
    <source>
        <dbReference type="ARBA" id="ARBA00004123"/>
    </source>
</evidence>
<dbReference type="InterPro" id="IPR004181">
    <property type="entry name" value="Znf_MIZ"/>
</dbReference>
<dbReference type="SUPFAM" id="SSF57850">
    <property type="entry name" value="RING/U-box"/>
    <property type="match status" value="1"/>
</dbReference>
<keyword evidence="13" id="KW-0436">Ligase</keyword>
<dbReference type="InterPro" id="IPR026846">
    <property type="entry name" value="Nse2(Mms21)"/>
</dbReference>
<comment type="similarity">
    <text evidence="3">Belongs to the NSE2 family.</text>
</comment>
<keyword evidence="5" id="KW-0479">Metal-binding</keyword>
<dbReference type="UniPathway" id="UPA00886"/>
<comment type="subcellular location">
    <subcellularLocation>
        <location evidence="1">Nucleus</location>
    </subcellularLocation>
</comment>
<evidence type="ECO:0000256" key="2">
    <source>
        <dbReference type="ARBA" id="ARBA00004718"/>
    </source>
</evidence>
<dbReference type="GO" id="GO:0030915">
    <property type="term" value="C:Smc5-Smc6 complex"/>
    <property type="evidence" value="ECO:0007669"/>
    <property type="project" value="InterPro"/>
</dbReference>
<dbReference type="GO" id="GO:0016925">
    <property type="term" value="P:protein sumoylation"/>
    <property type="evidence" value="ECO:0007669"/>
    <property type="project" value="UniProtKB-UniPathway"/>
</dbReference>
<evidence type="ECO:0000256" key="6">
    <source>
        <dbReference type="ARBA" id="ARBA00022771"/>
    </source>
</evidence>
<organism evidence="13">
    <name type="scientific">Anthurium amnicola</name>
    <dbReference type="NCBI Taxonomy" id="1678845"/>
    <lineage>
        <taxon>Eukaryota</taxon>
        <taxon>Viridiplantae</taxon>
        <taxon>Streptophyta</taxon>
        <taxon>Embryophyta</taxon>
        <taxon>Tracheophyta</taxon>
        <taxon>Spermatophyta</taxon>
        <taxon>Magnoliopsida</taxon>
        <taxon>Liliopsida</taxon>
        <taxon>Araceae</taxon>
        <taxon>Pothoideae</taxon>
        <taxon>Potheae</taxon>
        <taxon>Anthurium</taxon>
    </lineage>
</organism>
<dbReference type="PANTHER" id="PTHR21330">
    <property type="entry name" value="E3 SUMO-PROTEIN LIGASE NSE2"/>
    <property type="match status" value="1"/>
</dbReference>
<dbReference type="GO" id="GO:0016874">
    <property type="term" value="F:ligase activity"/>
    <property type="evidence" value="ECO:0007669"/>
    <property type="project" value="UniProtKB-KW"/>
</dbReference>
<proteinExistence type="inferred from homology"/>
<evidence type="ECO:0000256" key="5">
    <source>
        <dbReference type="ARBA" id="ARBA00022723"/>
    </source>
</evidence>
<keyword evidence="7" id="KW-0833">Ubl conjugation pathway</keyword>
<dbReference type="Pfam" id="PF11789">
    <property type="entry name" value="zf-Nse"/>
    <property type="match status" value="1"/>
</dbReference>
<evidence type="ECO:0000256" key="10">
    <source>
        <dbReference type="PROSITE-ProRule" id="PRU00452"/>
    </source>
</evidence>
<dbReference type="GO" id="GO:0008270">
    <property type="term" value="F:zinc ion binding"/>
    <property type="evidence" value="ECO:0007669"/>
    <property type="project" value="UniProtKB-KW"/>
</dbReference>
<protein>
    <submittedName>
        <fullName evidence="13">E3 SUMO-protein ligase MMS21</fullName>
    </submittedName>
</protein>
<evidence type="ECO:0000256" key="9">
    <source>
        <dbReference type="ARBA" id="ARBA00023242"/>
    </source>
</evidence>
<sequence length="264" mass="29035">EVEGGSNRRASAPMASSSASRPAAGSARVATAAATLCSDYHSLITEIRKSLGVIKGVAVDLERNKRFDKVKELDDPVLELLVASDDCTYLSSAIQSIGEGYQLGDQPTNFGKLLDDEFNKLKAESASNPQANLFYRQFKEAVWNVHHAGQPMPGEEQEEIVLTSTQSILLNATCPLTGKPVTQLADPVRSMDCKHIYEKDPIMRYIMTKAPQPHCPAAGCPRVLRAQRVVCDPLLLIEIEEMRSRDSEMVHCTVVEDFTELDDD</sequence>
<dbReference type="GO" id="GO:0000724">
    <property type="term" value="P:double-strand break repair via homologous recombination"/>
    <property type="evidence" value="ECO:0007669"/>
    <property type="project" value="InterPro"/>
</dbReference>
<dbReference type="Gene3D" id="3.30.40.10">
    <property type="entry name" value="Zinc/RING finger domain, C3HC4 (zinc finger)"/>
    <property type="match status" value="1"/>
</dbReference>
<dbReference type="GO" id="GO:0061665">
    <property type="term" value="F:SUMO ligase activity"/>
    <property type="evidence" value="ECO:0007669"/>
    <property type="project" value="TreeGrafter"/>
</dbReference>
<evidence type="ECO:0000256" key="8">
    <source>
        <dbReference type="ARBA" id="ARBA00022833"/>
    </source>
</evidence>
<dbReference type="PROSITE" id="PS51044">
    <property type="entry name" value="ZF_SP_RING"/>
    <property type="match status" value="1"/>
</dbReference>
<keyword evidence="4" id="KW-0808">Transferase</keyword>
<dbReference type="InterPro" id="IPR013083">
    <property type="entry name" value="Znf_RING/FYVE/PHD"/>
</dbReference>
<dbReference type="AlphaFoldDB" id="A0A1D1YKL5"/>
<keyword evidence="6 10" id="KW-0863">Zinc-finger</keyword>
<evidence type="ECO:0000256" key="11">
    <source>
        <dbReference type="SAM" id="MobiDB-lite"/>
    </source>
</evidence>
<feature type="region of interest" description="Disordered" evidence="11">
    <location>
        <begin position="1"/>
        <end position="23"/>
    </location>
</feature>
<keyword evidence="8" id="KW-0862">Zinc</keyword>
<dbReference type="PANTHER" id="PTHR21330:SF1">
    <property type="entry name" value="E3 SUMO-PROTEIN LIGASE NSE2"/>
    <property type="match status" value="1"/>
</dbReference>
<evidence type="ECO:0000259" key="12">
    <source>
        <dbReference type="PROSITE" id="PS51044"/>
    </source>
</evidence>
<accession>A0A1D1YKL5</accession>
<dbReference type="GO" id="GO:0005634">
    <property type="term" value="C:nucleus"/>
    <property type="evidence" value="ECO:0007669"/>
    <property type="project" value="UniProtKB-SubCell"/>
</dbReference>